<proteinExistence type="predicted"/>
<dbReference type="AlphaFoldDB" id="A0A5Q2RJW7"/>
<keyword evidence="2" id="KW-0812">Transmembrane</keyword>
<dbReference type="EMBL" id="CP045851">
    <property type="protein sequence ID" value="QGG95212.1"/>
    <property type="molecule type" value="Genomic_DNA"/>
</dbReference>
<keyword evidence="4" id="KW-1185">Reference proteome</keyword>
<name>A0A5Q2RJW7_9ACTN</name>
<dbReference type="RefSeq" id="WP_153759320.1">
    <property type="nucleotide sequence ID" value="NZ_CP045851.1"/>
</dbReference>
<sequence length="191" mass="20985">MPDTTTLDPTPPGGDPAPASPRRRRVSLVAAGVAFAAITAFWAWILVYQLQNRGEEDMPDRLDDLSWTAEADRVCAATTERVAELPPAHTSPTADARADVIEEATAEIELMLQELEGLAPADGSRDADITADWIADYRIFLQDRLRFADSLREDPGAQFLVTEKYGSHITKPIDRFARVNEMEACMSPGDV</sequence>
<evidence type="ECO:0000313" key="4">
    <source>
        <dbReference type="Proteomes" id="UP000334019"/>
    </source>
</evidence>
<evidence type="ECO:0000256" key="1">
    <source>
        <dbReference type="SAM" id="MobiDB-lite"/>
    </source>
</evidence>
<organism evidence="3 4">
    <name type="scientific">Actinomarinicola tropica</name>
    <dbReference type="NCBI Taxonomy" id="2789776"/>
    <lineage>
        <taxon>Bacteria</taxon>
        <taxon>Bacillati</taxon>
        <taxon>Actinomycetota</taxon>
        <taxon>Acidimicrobiia</taxon>
        <taxon>Acidimicrobiales</taxon>
        <taxon>Iamiaceae</taxon>
        <taxon>Actinomarinicola</taxon>
    </lineage>
</organism>
<gene>
    <name evidence="3" type="ORF">GH723_08945</name>
</gene>
<accession>A0A5Q2RJW7</accession>
<feature type="region of interest" description="Disordered" evidence="1">
    <location>
        <begin position="1"/>
        <end position="21"/>
    </location>
</feature>
<reference evidence="3 4" key="1">
    <citation type="submission" date="2019-11" db="EMBL/GenBank/DDBJ databases">
        <authorList>
            <person name="He Y."/>
        </authorList>
    </citation>
    <scope>NUCLEOTIDE SEQUENCE [LARGE SCALE GENOMIC DNA]</scope>
    <source>
        <strain evidence="3 4">SCSIO 58843</strain>
    </source>
</reference>
<feature type="transmembrane region" description="Helical" evidence="2">
    <location>
        <begin position="26"/>
        <end position="48"/>
    </location>
</feature>
<protein>
    <submittedName>
        <fullName evidence="3">Uncharacterized protein</fullName>
    </submittedName>
</protein>
<dbReference type="Proteomes" id="UP000334019">
    <property type="component" value="Chromosome"/>
</dbReference>
<keyword evidence="2" id="KW-1133">Transmembrane helix</keyword>
<feature type="compositionally biased region" description="Pro residues" evidence="1">
    <location>
        <begin position="9"/>
        <end position="19"/>
    </location>
</feature>
<evidence type="ECO:0000256" key="2">
    <source>
        <dbReference type="SAM" id="Phobius"/>
    </source>
</evidence>
<keyword evidence="2" id="KW-0472">Membrane</keyword>
<evidence type="ECO:0000313" key="3">
    <source>
        <dbReference type="EMBL" id="QGG95212.1"/>
    </source>
</evidence>
<dbReference type="KEGG" id="atq:GH723_08945"/>